<dbReference type="PANTHER" id="PTHR43289">
    <property type="entry name" value="MITOGEN-ACTIVATED PROTEIN KINASE KINASE KINASE 20-RELATED"/>
    <property type="match status" value="1"/>
</dbReference>
<dbReference type="OrthoDB" id="9801841at2"/>
<dbReference type="PROSITE" id="PS50011">
    <property type="entry name" value="PROTEIN_KINASE_DOM"/>
    <property type="match status" value="1"/>
</dbReference>
<dbReference type="GO" id="GO:0004674">
    <property type="term" value="F:protein serine/threonine kinase activity"/>
    <property type="evidence" value="ECO:0007669"/>
    <property type="project" value="TreeGrafter"/>
</dbReference>
<evidence type="ECO:0000313" key="8">
    <source>
        <dbReference type="Proteomes" id="UP000070433"/>
    </source>
</evidence>
<evidence type="ECO:0000313" key="7">
    <source>
        <dbReference type="EMBL" id="AMO23864.1"/>
    </source>
</evidence>
<sequence length="250" mass="26972">MSAARYRIEKLLGQGRHASLWRAMDVDRRERVALKVASRGCLRREFDTLQENQDGHAVKAHDCGVLPDGRPYLAMEYVDHGDLAHAPLPEGGAARALNDAALALAGVHRRGWVHRDIKPAHLLLRANGQVVLCDFGSACRAGAREDRAAPSLVGTPRYAAPEQMEGAAASTAADVYSLGICAFELLAGKPPFRGETLTELFSQHLRAPVPRLPPGAAHWQSLVDAMLAKHPASRPADGDAVLAVLRENHS</sequence>
<dbReference type="SUPFAM" id="SSF56112">
    <property type="entry name" value="Protein kinase-like (PK-like)"/>
    <property type="match status" value="1"/>
</dbReference>
<dbReference type="CDD" id="cd14014">
    <property type="entry name" value="STKc_PknB_like"/>
    <property type="match status" value="1"/>
</dbReference>
<proteinExistence type="predicted"/>
<evidence type="ECO:0000256" key="3">
    <source>
        <dbReference type="ARBA" id="ARBA00022777"/>
    </source>
</evidence>
<evidence type="ECO:0000256" key="4">
    <source>
        <dbReference type="ARBA" id="ARBA00022840"/>
    </source>
</evidence>
<evidence type="ECO:0000256" key="2">
    <source>
        <dbReference type="ARBA" id="ARBA00022741"/>
    </source>
</evidence>
<gene>
    <name evidence="7" type="ORF">UC35_14550</name>
</gene>
<dbReference type="Gene3D" id="1.10.510.10">
    <property type="entry name" value="Transferase(Phosphotransferase) domain 1"/>
    <property type="match status" value="1"/>
</dbReference>
<keyword evidence="2 5" id="KW-0547">Nucleotide-binding</keyword>
<dbReference type="PROSITE" id="PS00107">
    <property type="entry name" value="PROTEIN_KINASE_ATP"/>
    <property type="match status" value="1"/>
</dbReference>
<dbReference type="Proteomes" id="UP000070433">
    <property type="component" value="Chromosome"/>
</dbReference>
<feature type="binding site" evidence="5">
    <location>
        <position position="35"/>
    </location>
    <ligand>
        <name>ATP</name>
        <dbReference type="ChEBI" id="CHEBI:30616"/>
    </ligand>
</feature>
<evidence type="ECO:0000256" key="5">
    <source>
        <dbReference type="PROSITE-ProRule" id="PRU10141"/>
    </source>
</evidence>
<dbReference type="InterPro" id="IPR017441">
    <property type="entry name" value="Protein_kinase_ATP_BS"/>
</dbReference>
<dbReference type="AlphaFoldDB" id="A0A127JVC7"/>
<dbReference type="GO" id="GO:0005524">
    <property type="term" value="F:ATP binding"/>
    <property type="evidence" value="ECO:0007669"/>
    <property type="project" value="UniProtKB-UniRule"/>
</dbReference>
<keyword evidence="8" id="KW-1185">Reference proteome</keyword>
<accession>A0A127JVC7</accession>
<dbReference type="Pfam" id="PF00069">
    <property type="entry name" value="Pkinase"/>
    <property type="match status" value="1"/>
</dbReference>
<reference evidence="7 8" key="1">
    <citation type="journal article" date="2014" name="Int. J. Syst. Evol. Microbiol.">
        <title>Ramlibacter solisilvae sp. nov., isolated from forest soil, and emended description of the genus Ramlibacter.</title>
        <authorList>
            <person name="Lee H.J."/>
            <person name="Lee S.H."/>
            <person name="Lee S.S."/>
            <person name="Lee J.S."/>
            <person name="Kim Y."/>
            <person name="Kim S.C."/>
            <person name="Jeon C.O."/>
        </authorList>
    </citation>
    <scope>NUCLEOTIDE SEQUENCE [LARGE SCALE GENOMIC DNA]</scope>
    <source>
        <strain evidence="7 8">5-10</strain>
    </source>
</reference>
<name>A0A127JVC7_9BURK</name>
<keyword evidence="4 5" id="KW-0067">ATP-binding</keyword>
<dbReference type="PANTHER" id="PTHR43289:SF6">
    <property type="entry name" value="SERINE_THREONINE-PROTEIN KINASE NEKL-3"/>
    <property type="match status" value="1"/>
</dbReference>
<keyword evidence="3" id="KW-0418">Kinase</keyword>
<dbReference type="InterPro" id="IPR011009">
    <property type="entry name" value="Kinase-like_dom_sf"/>
</dbReference>
<evidence type="ECO:0000256" key="1">
    <source>
        <dbReference type="ARBA" id="ARBA00022679"/>
    </source>
</evidence>
<keyword evidence="1" id="KW-0808">Transferase</keyword>
<dbReference type="EMBL" id="CP010951">
    <property type="protein sequence ID" value="AMO23864.1"/>
    <property type="molecule type" value="Genomic_DNA"/>
</dbReference>
<protein>
    <recommendedName>
        <fullName evidence="6">Protein kinase domain-containing protein</fullName>
    </recommendedName>
</protein>
<dbReference type="RefSeq" id="WP_061500894.1">
    <property type="nucleotide sequence ID" value="NZ_CP010951.1"/>
</dbReference>
<dbReference type="InterPro" id="IPR000719">
    <property type="entry name" value="Prot_kinase_dom"/>
</dbReference>
<organism evidence="7 8">
    <name type="scientific">Ramlibacter tataouinensis</name>
    <dbReference type="NCBI Taxonomy" id="94132"/>
    <lineage>
        <taxon>Bacteria</taxon>
        <taxon>Pseudomonadati</taxon>
        <taxon>Pseudomonadota</taxon>
        <taxon>Betaproteobacteria</taxon>
        <taxon>Burkholderiales</taxon>
        <taxon>Comamonadaceae</taxon>
        <taxon>Ramlibacter</taxon>
    </lineage>
</organism>
<evidence type="ECO:0000259" key="6">
    <source>
        <dbReference type="PROSITE" id="PS50011"/>
    </source>
</evidence>
<feature type="domain" description="Protein kinase" evidence="6">
    <location>
        <begin position="6"/>
        <end position="250"/>
    </location>
</feature>